<dbReference type="KEGG" id="glz:GLAREA_12494"/>
<evidence type="ECO:0000313" key="1">
    <source>
        <dbReference type="EMBL" id="EPE31738.1"/>
    </source>
</evidence>
<proteinExistence type="predicted"/>
<protein>
    <submittedName>
        <fullName evidence="1">Uncharacterized protein</fullName>
    </submittedName>
</protein>
<name>S3DZK5_GLAL2</name>
<organism evidence="1 2">
    <name type="scientific">Glarea lozoyensis (strain ATCC 20868 / MF5171)</name>
    <dbReference type="NCBI Taxonomy" id="1116229"/>
    <lineage>
        <taxon>Eukaryota</taxon>
        <taxon>Fungi</taxon>
        <taxon>Dikarya</taxon>
        <taxon>Ascomycota</taxon>
        <taxon>Pezizomycotina</taxon>
        <taxon>Leotiomycetes</taxon>
        <taxon>Helotiales</taxon>
        <taxon>Helotiaceae</taxon>
        <taxon>Glarea</taxon>
    </lineage>
</organism>
<dbReference type="RefSeq" id="XP_008081467.1">
    <property type="nucleotide sequence ID" value="XM_008083276.1"/>
</dbReference>
<keyword evidence="2" id="KW-1185">Reference proteome</keyword>
<dbReference type="AlphaFoldDB" id="S3DZK5"/>
<dbReference type="GeneID" id="19471535"/>
<evidence type="ECO:0000313" key="2">
    <source>
        <dbReference type="Proteomes" id="UP000016922"/>
    </source>
</evidence>
<dbReference type="Proteomes" id="UP000016922">
    <property type="component" value="Unassembled WGS sequence"/>
</dbReference>
<accession>S3DZK5</accession>
<reference evidence="1 2" key="1">
    <citation type="journal article" date="2013" name="BMC Genomics">
        <title>Genomics-driven discovery of the pneumocandin biosynthetic gene cluster in the fungus Glarea lozoyensis.</title>
        <authorList>
            <person name="Chen L."/>
            <person name="Yue Q."/>
            <person name="Zhang X."/>
            <person name="Xiang M."/>
            <person name="Wang C."/>
            <person name="Li S."/>
            <person name="Che Y."/>
            <person name="Ortiz-Lopez F.J."/>
            <person name="Bills G.F."/>
            <person name="Liu X."/>
            <person name="An Z."/>
        </authorList>
    </citation>
    <scope>NUCLEOTIDE SEQUENCE [LARGE SCALE GENOMIC DNA]</scope>
    <source>
        <strain evidence="2">ATCC 20868 / MF5171</strain>
    </source>
</reference>
<dbReference type="EMBL" id="KE145361">
    <property type="protein sequence ID" value="EPE31738.1"/>
    <property type="molecule type" value="Genomic_DNA"/>
</dbReference>
<sequence length="96" mass="11177">MECENVKLVFENTGRAWRRRLREERWARMSVRVIEGEADTSESDIGEPINNNNVVHKLEHEGNVEEMEKTRLRKTGIESGDVHDEDGWIVVDETRG</sequence>
<gene>
    <name evidence="1" type="ORF">GLAREA_12494</name>
</gene>
<dbReference type="HOGENOM" id="CLU_2359926_0_0_1"/>